<protein>
    <recommendedName>
        <fullName evidence="3">C2 domain-containing protein</fullName>
    </recommendedName>
</protein>
<evidence type="ECO:0000313" key="4">
    <source>
        <dbReference type="EMBL" id="RWS28355.1"/>
    </source>
</evidence>
<evidence type="ECO:0000256" key="2">
    <source>
        <dbReference type="ARBA" id="ARBA00022837"/>
    </source>
</evidence>
<evidence type="ECO:0000313" key="5">
    <source>
        <dbReference type="Proteomes" id="UP000288716"/>
    </source>
</evidence>
<organism evidence="4 5">
    <name type="scientific">Leptotrombidium deliense</name>
    <dbReference type="NCBI Taxonomy" id="299467"/>
    <lineage>
        <taxon>Eukaryota</taxon>
        <taxon>Metazoa</taxon>
        <taxon>Ecdysozoa</taxon>
        <taxon>Arthropoda</taxon>
        <taxon>Chelicerata</taxon>
        <taxon>Arachnida</taxon>
        <taxon>Acari</taxon>
        <taxon>Acariformes</taxon>
        <taxon>Trombidiformes</taxon>
        <taxon>Prostigmata</taxon>
        <taxon>Anystina</taxon>
        <taxon>Parasitengona</taxon>
        <taxon>Trombiculoidea</taxon>
        <taxon>Trombiculidae</taxon>
        <taxon>Leptotrombidium</taxon>
    </lineage>
</organism>
<dbReference type="GO" id="GO:0005509">
    <property type="term" value="F:calcium ion binding"/>
    <property type="evidence" value="ECO:0007669"/>
    <property type="project" value="TreeGrafter"/>
</dbReference>
<feature type="domain" description="C2" evidence="3">
    <location>
        <begin position="8"/>
        <end position="123"/>
    </location>
</feature>
<dbReference type="GO" id="GO:0016020">
    <property type="term" value="C:membrane"/>
    <property type="evidence" value="ECO:0007669"/>
    <property type="project" value="TreeGrafter"/>
</dbReference>
<dbReference type="InterPro" id="IPR000008">
    <property type="entry name" value="C2_dom"/>
</dbReference>
<dbReference type="VEuPathDB" id="VectorBase:LDEU003685"/>
<accession>A0A443SLI9</accession>
<keyword evidence="1" id="KW-0479">Metal-binding</keyword>
<reference evidence="4 5" key="1">
    <citation type="journal article" date="2018" name="Gigascience">
        <title>Genomes of trombidid mites reveal novel predicted allergens and laterally-transferred genes associated with secondary metabolism.</title>
        <authorList>
            <person name="Dong X."/>
            <person name="Chaisiri K."/>
            <person name="Xia D."/>
            <person name="Armstrong S.D."/>
            <person name="Fang Y."/>
            <person name="Donnelly M.J."/>
            <person name="Kadowaki T."/>
            <person name="McGarry J.W."/>
            <person name="Darby A.C."/>
            <person name="Makepeace B.L."/>
        </authorList>
    </citation>
    <scope>NUCLEOTIDE SEQUENCE [LARGE SCALE GENOMIC DNA]</scope>
    <source>
        <strain evidence="4">UoL-UT</strain>
    </source>
</reference>
<dbReference type="OrthoDB" id="1366754at2759"/>
<gene>
    <name evidence="4" type="ORF">B4U80_13682</name>
</gene>
<dbReference type="PANTHER" id="PTHR45911:SF4">
    <property type="entry name" value="MULTIPLE C2 AND TRANSMEMBRANE DOMAIN-CONTAINING PROTEIN"/>
    <property type="match status" value="1"/>
</dbReference>
<name>A0A443SLI9_9ACAR</name>
<proteinExistence type="predicted"/>
<keyword evidence="2" id="KW-0106">Calcium</keyword>
<dbReference type="SMART" id="SM00239">
    <property type="entry name" value="C2"/>
    <property type="match status" value="1"/>
</dbReference>
<dbReference type="SUPFAM" id="SSF49562">
    <property type="entry name" value="C2 domain (Calcium/lipid-binding domain, CaLB)"/>
    <property type="match status" value="1"/>
</dbReference>
<sequence>MAIFKCVNGNCVHYYNANKEQKGVAQITIFDASVPNRDMFSKSDVYVKIRVFGPVNANVGKTATVENNNDPVFNTTFTTPEISKLSSVIFEVIDKDFRFDDFIASVFVSIDETDHKLPLKLAFPGGWIRVKLHWINRNGRNSIF</sequence>
<dbReference type="STRING" id="299467.A0A443SLI9"/>
<keyword evidence="5" id="KW-1185">Reference proteome</keyword>
<dbReference type="Proteomes" id="UP000288716">
    <property type="component" value="Unassembled WGS sequence"/>
</dbReference>
<comment type="caution">
    <text evidence="4">The sequence shown here is derived from an EMBL/GenBank/DDBJ whole genome shotgun (WGS) entry which is preliminary data.</text>
</comment>
<dbReference type="PROSITE" id="PS50004">
    <property type="entry name" value="C2"/>
    <property type="match status" value="1"/>
</dbReference>
<evidence type="ECO:0000259" key="3">
    <source>
        <dbReference type="PROSITE" id="PS50004"/>
    </source>
</evidence>
<dbReference type="AlphaFoldDB" id="A0A443SLI9"/>
<dbReference type="PANTHER" id="PTHR45911">
    <property type="entry name" value="C2 DOMAIN-CONTAINING PROTEIN"/>
    <property type="match status" value="1"/>
</dbReference>
<dbReference type="Gene3D" id="2.60.40.150">
    <property type="entry name" value="C2 domain"/>
    <property type="match status" value="1"/>
</dbReference>
<dbReference type="Pfam" id="PF00168">
    <property type="entry name" value="C2"/>
    <property type="match status" value="1"/>
</dbReference>
<dbReference type="EMBL" id="NCKV01001432">
    <property type="protein sequence ID" value="RWS28355.1"/>
    <property type="molecule type" value="Genomic_DNA"/>
</dbReference>
<dbReference type="InterPro" id="IPR035892">
    <property type="entry name" value="C2_domain_sf"/>
</dbReference>
<evidence type="ECO:0000256" key="1">
    <source>
        <dbReference type="ARBA" id="ARBA00022723"/>
    </source>
</evidence>